<evidence type="ECO:0000313" key="2">
    <source>
        <dbReference type="Proteomes" id="UP000077266"/>
    </source>
</evidence>
<gene>
    <name evidence="1" type="ORF">EXIGLDRAFT_719153</name>
</gene>
<proteinExistence type="predicted"/>
<accession>A0A165H9R2</accession>
<organism evidence="1 2">
    <name type="scientific">Exidia glandulosa HHB12029</name>
    <dbReference type="NCBI Taxonomy" id="1314781"/>
    <lineage>
        <taxon>Eukaryota</taxon>
        <taxon>Fungi</taxon>
        <taxon>Dikarya</taxon>
        <taxon>Basidiomycota</taxon>
        <taxon>Agaricomycotina</taxon>
        <taxon>Agaricomycetes</taxon>
        <taxon>Auriculariales</taxon>
        <taxon>Exidiaceae</taxon>
        <taxon>Exidia</taxon>
    </lineage>
</organism>
<dbReference type="OrthoDB" id="65590at2759"/>
<protein>
    <submittedName>
        <fullName evidence="1">Uncharacterized protein</fullName>
    </submittedName>
</protein>
<dbReference type="InParanoid" id="A0A165H9R2"/>
<dbReference type="AlphaFoldDB" id="A0A165H9R2"/>
<name>A0A165H9R2_EXIGL</name>
<sequence>MQADSSLICQRSEASCLLSVDNLRNSPSLRCSESPAGLNEDLQVAVAAMIERAAVTSSHTTVQVDFEGLVRREGPRRDSHRLDVGAHAGHLRLTFIRLLLHPSLVLYFPRLLWRTSLRLLDVAAPGRKGSVRRRFFSRDSILRYALQNDAVVRVYESDIRSCM</sequence>
<reference evidence="1 2" key="1">
    <citation type="journal article" date="2016" name="Mol. Biol. Evol.">
        <title>Comparative Genomics of Early-Diverging Mushroom-Forming Fungi Provides Insights into the Origins of Lignocellulose Decay Capabilities.</title>
        <authorList>
            <person name="Nagy L.G."/>
            <person name="Riley R."/>
            <person name="Tritt A."/>
            <person name="Adam C."/>
            <person name="Daum C."/>
            <person name="Floudas D."/>
            <person name="Sun H."/>
            <person name="Yadav J.S."/>
            <person name="Pangilinan J."/>
            <person name="Larsson K.H."/>
            <person name="Matsuura K."/>
            <person name="Barry K."/>
            <person name="Labutti K."/>
            <person name="Kuo R."/>
            <person name="Ohm R.A."/>
            <person name="Bhattacharya S.S."/>
            <person name="Shirouzu T."/>
            <person name="Yoshinaga Y."/>
            <person name="Martin F.M."/>
            <person name="Grigoriev I.V."/>
            <person name="Hibbett D.S."/>
        </authorList>
    </citation>
    <scope>NUCLEOTIDE SEQUENCE [LARGE SCALE GENOMIC DNA]</scope>
    <source>
        <strain evidence="1 2">HHB12029</strain>
    </source>
</reference>
<dbReference type="Proteomes" id="UP000077266">
    <property type="component" value="Unassembled WGS sequence"/>
</dbReference>
<evidence type="ECO:0000313" key="1">
    <source>
        <dbReference type="EMBL" id="KZV91651.1"/>
    </source>
</evidence>
<dbReference type="EMBL" id="KV426023">
    <property type="protein sequence ID" value="KZV91651.1"/>
    <property type="molecule type" value="Genomic_DNA"/>
</dbReference>
<keyword evidence="2" id="KW-1185">Reference proteome</keyword>